<dbReference type="GO" id="GO:0005778">
    <property type="term" value="C:peroxisomal membrane"/>
    <property type="evidence" value="ECO:0007669"/>
    <property type="project" value="TreeGrafter"/>
</dbReference>
<dbReference type="InterPro" id="IPR052816">
    <property type="entry name" value="Peroxisomal_Membrane_PEX28-32"/>
</dbReference>
<dbReference type="PANTHER" id="PTHR28304:SF2">
    <property type="entry name" value="PEROXISOMAL MEMBRANE PROTEIN PEX29"/>
    <property type="match status" value="1"/>
</dbReference>
<dbReference type="PROSITE" id="PS50081">
    <property type="entry name" value="ZF_DAG_PE_2"/>
    <property type="match status" value="1"/>
</dbReference>
<dbReference type="InterPro" id="IPR002219">
    <property type="entry name" value="PKC_DAG/PE"/>
</dbReference>
<evidence type="ECO:0000259" key="9">
    <source>
        <dbReference type="PROSITE" id="PS50081"/>
    </source>
</evidence>
<feature type="transmembrane region" description="Helical" evidence="8">
    <location>
        <begin position="226"/>
        <end position="251"/>
    </location>
</feature>
<dbReference type="GO" id="GO:0046872">
    <property type="term" value="F:metal ion binding"/>
    <property type="evidence" value="ECO:0007669"/>
    <property type="project" value="UniProtKB-KW"/>
</dbReference>
<keyword evidence="3" id="KW-0479">Metal-binding</keyword>
<dbReference type="InterPro" id="IPR010482">
    <property type="entry name" value="TECPR1-like_DysF"/>
</dbReference>
<comment type="subcellular location">
    <subcellularLocation>
        <location evidence="1">Membrane</location>
        <topology evidence="1">Multi-pass membrane protein</topology>
    </subcellularLocation>
</comment>
<dbReference type="PROSITE" id="PS00479">
    <property type="entry name" value="ZF_DAG_PE_1"/>
    <property type="match status" value="1"/>
</dbReference>
<keyword evidence="4" id="KW-0862">Zinc</keyword>
<keyword evidence="2 8" id="KW-0812">Transmembrane</keyword>
<keyword evidence="5 8" id="KW-1133">Transmembrane helix</keyword>
<dbReference type="Pfam" id="PF06398">
    <property type="entry name" value="Pex24p"/>
    <property type="match status" value="1"/>
</dbReference>
<dbReference type="PANTHER" id="PTHR28304">
    <property type="entry name" value="PEROXISOMAL MEMBRANE PROTEIN PEX29"/>
    <property type="match status" value="1"/>
</dbReference>
<dbReference type="SMART" id="SM00694">
    <property type="entry name" value="DysFC"/>
    <property type="match status" value="1"/>
</dbReference>
<evidence type="ECO:0000256" key="5">
    <source>
        <dbReference type="ARBA" id="ARBA00022989"/>
    </source>
</evidence>
<dbReference type="SMART" id="SM00693">
    <property type="entry name" value="DysFN"/>
    <property type="match status" value="1"/>
</dbReference>
<evidence type="ECO:0000256" key="4">
    <source>
        <dbReference type="ARBA" id="ARBA00022833"/>
    </source>
</evidence>
<protein>
    <recommendedName>
        <fullName evidence="9">Phorbol-ester/DAG-type domain-containing protein</fullName>
    </recommendedName>
</protein>
<dbReference type="CDD" id="cd00029">
    <property type="entry name" value="C1"/>
    <property type="match status" value="1"/>
</dbReference>
<comment type="caution">
    <text evidence="10">The sequence shown here is derived from an EMBL/GenBank/DDBJ whole genome shotgun (WGS) entry which is preliminary data.</text>
</comment>
<name>A0A8H7PIX2_MORIS</name>
<feature type="compositionally biased region" description="Polar residues" evidence="7">
    <location>
        <begin position="282"/>
        <end position="296"/>
    </location>
</feature>
<dbReference type="Pfam" id="PF00130">
    <property type="entry name" value="C1_1"/>
    <property type="match status" value="1"/>
</dbReference>
<evidence type="ECO:0000256" key="2">
    <source>
        <dbReference type="ARBA" id="ARBA00022692"/>
    </source>
</evidence>
<evidence type="ECO:0000256" key="1">
    <source>
        <dbReference type="ARBA" id="ARBA00004141"/>
    </source>
</evidence>
<evidence type="ECO:0000256" key="7">
    <source>
        <dbReference type="SAM" id="MobiDB-lite"/>
    </source>
</evidence>
<dbReference type="InterPro" id="IPR006614">
    <property type="entry name" value="Peroxin/Ferlin"/>
</dbReference>
<dbReference type="SMART" id="SM00109">
    <property type="entry name" value="C1"/>
    <property type="match status" value="1"/>
</dbReference>
<dbReference type="GO" id="GO:0007031">
    <property type="term" value="P:peroxisome organization"/>
    <property type="evidence" value="ECO:0007669"/>
    <property type="project" value="UniProtKB-ARBA"/>
</dbReference>
<keyword evidence="6 8" id="KW-0472">Membrane</keyword>
<dbReference type="OrthoDB" id="74314at2759"/>
<accession>A0A8H7PIX2</accession>
<feature type="transmembrane region" description="Helical" evidence="8">
    <location>
        <begin position="359"/>
        <end position="378"/>
    </location>
</feature>
<evidence type="ECO:0000256" key="3">
    <source>
        <dbReference type="ARBA" id="ARBA00022723"/>
    </source>
</evidence>
<keyword evidence="11" id="KW-1185">Reference proteome</keyword>
<feature type="domain" description="Phorbol-ester/DAG-type" evidence="9">
    <location>
        <begin position="5"/>
        <end position="54"/>
    </location>
</feature>
<feature type="region of interest" description="Disordered" evidence="7">
    <location>
        <begin position="50"/>
        <end position="148"/>
    </location>
</feature>
<dbReference type="Proteomes" id="UP000654370">
    <property type="component" value="Unassembled WGS sequence"/>
</dbReference>
<dbReference type="EMBL" id="JAEPQZ010000013">
    <property type="protein sequence ID" value="KAG2174106.1"/>
    <property type="molecule type" value="Genomic_DNA"/>
</dbReference>
<dbReference type="Gene3D" id="3.30.60.20">
    <property type="match status" value="1"/>
</dbReference>
<evidence type="ECO:0000256" key="8">
    <source>
        <dbReference type="SAM" id="Phobius"/>
    </source>
</evidence>
<feature type="compositionally biased region" description="Basic and acidic residues" evidence="7">
    <location>
        <begin position="129"/>
        <end position="141"/>
    </location>
</feature>
<dbReference type="AlphaFoldDB" id="A0A8H7PIX2"/>
<evidence type="ECO:0000313" key="11">
    <source>
        <dbReference type="Proteomes" id="UP000654370"/>
    </source>
</evidence>
<reference evidence="10" key="1">
    <citation type="submission" date="2020-12" db="EMBL/GenBank/DDBJ databases">
        <title>Metabolic potential, ecology and presence of endohyphal bacteria is reflected in genomic diversity of Mucoromycotina.</title>
        <authorList>
            <person name="Muszewska A."/>
            <person name="Okrasinska A."/>
            <person name="Steczkiewicz K."/>
            <person name="Drgas O."/>
            <person name="Orlowska M."/>
            <person name="Perlinska-Lenart U."/>
            <person name="Aleksandrzak-Piekarczyk T."/>
            <person name="Szatraj K."/>
            <person name="Zielenkiewicz U."/>
            <person name="Pilsyk S."/>
            <person name="Malc E."/>
            <person name="Mieczkowski P."/>
            <person name="Kruszewska J.S."/>
            <person name="Biernat P."/>
            <person name="Pawlowska J."/>
        </authorList>
    </citation>
    <scope>NUCLEOTIDE SEQUENCE</scope>
    <source>
        <strain evidence="10">WA0000067209</strain>
    </source>
</reference>
<dbReference type="SUPFAM" id="SSF57889">
    <property type="entry name" value="Cysteine-rich domain"/>
    <property type="match status" value="1"/>
</dbReference>
<organism evidence="10 11">
    <name type="scientific">Mortierella isabellina</name>
    <name type="common">Filamentous fungus</name>
    <name type="synonym">Umbelopsis isabellina</name>
    <dbReference type="NCBI Taxonomy" id="91625"/>
    <lineage>
        <taxon>Eukaryota</taxon>
        <taxon>Fungi</taxon>
        <taxon>Fungi incertae sedis</taxon>
        <taxon>Mucoromycota</taxon>
        <taxon>Mucoromycotina</taxon>
        <taxon>Umbelopsidomycetes</taxon>
        <taxon>Umbelopsidales</taxon>
        <taxon>Umbelopsidaceae</taxon>
        <taxon>Umbelopsis</taxon>
    </lineage>
</organism>
<feature type="compositionally biased region" description="Polar residues" evidence="7">
    <location>
        <begin position="63"/>
        <end position="93"/>
    </location>
</feature>
<feature type="compositionally biased region" description="Low complexity" evidence="7">
    <location>
        <begin position="115"/>
        <end position="128"/>
    </location>
</feature>
<evidence type="ECO:0000256" key="6">
    <source>
        <dbReference type="ARBA" id="ARBA00023136"/>
    </source>
</evidence>
<gene>
    <name evidence="10" type="ORF">INT43_004126</name>
</gene>
<proteinExistence type="predicted"/>
<dbReference type="InterPro" id="IPR046349">
    <property type="entry name" value="C1-like_sf"/>
</dbReference>
<sequence>MSSPNHSFEEKTFANLTYCDYCSKLLWGLAKQGLECSECHYICHNHCSRSAPSCQSVKAKPPTRQQSGDSSSKSTHTTRNQSFSDSPAANSLRQIQNADQQQQREKLSKHKSTPSVKSFSSQSGFDSDSSLHDAQKDDSKKSNKNAEQNSADFKHHLQQVILSSAVNASSEDIQAPAMVYLMNQTPLNPQVTTRNFTRFVSKCSPIFAFRDAVIRLISWENTADTLLAMVVWCVICFRPVVVVFGPQILLLKVIIGKFYQKYGKQGNEIFTEEPEMDEKMSIKQQTPQNSPSQARPSNKRALSGFGLTSMLFATDDASPEYLSNLKNIQNMMGEFSDGYDLVMANASHFDWSSETETMYLLQAVLLSMIALAVGVWVIPWRLVFLFGGLSVFFYNTKFVQLVIRDMGPDLARHTEGMLKALGVWYRNLEENVGDQSRVKESSLYENQRWWPGSGFTPQMLRTERGPWSDISGTIPLPSKYEHKPPAGYKWVDDDWKLDQTGPWKQNFLGVEVRMIVEPDEGGWVYSNSEWEPLGKKKDSGDGSKRDLTRRRRWVRQCRRLTREEKLAMEE</sequence>
<evidence type="ECO:0000313" key="10">
    <source>
        <dbReference type="EMBL" id="KAG2174106.1"/>
    </source>
</evidence>
<feature type="region of interest" description="Disordered" evidence="7">
    <location>
        <begin position="273"/>
        <end position="299"/>
    </location>
</feature>